<reference evidence="6" key="1">
    <citation type="submission" date="2019-01" db="EMBL/GenBank/DDBJ databases">
        <authorList>
            <person name="Lista F."/>
            <person name="Anselmo A."/>
        </authorList>
    </citation>
    <scope>NUCLEOTIDE SEQUENCE</scope>
    <source>
        <strain evidence="6">10S</strain>
    </source>
</reference>
<dbReference type="SUPFAM" id="SSF53041">
    <property type="entry name" value="Resolvase-like"/>
    <property type="match status" value="1"/>
</dbReference>
<dbReference type="PROSITE" id="PS00398">
    <property type="entry name" value="RECOMBINASES_2"/>
    <property type="match status" value="1"/>
</dbReference>
<feature type="domain" description="Resolvase/invertase-type recombinase catalytic" evidence="5">
    <location>
        <begin position="2"/>
        <end position="140"/>
    </location>
</feature>
<dbReference type="InterPro" id="IPR006119">
    <property type="entry name" value="Resolv_N"/>
</dbReference>
<dbReference type="Gene3D" id="3.40.50.1390">
    <property type="entry name" value="Resolvase, N-terminal catalytic domain"/>
    <property type="match status" value="1"/>
</dbReference>
<evidence type="ECO:0000259" key="5">
    <source>
        <dbReference type="PROSITE" id="PS51736"/>
    </source>
</evidence>
<gene>
    <name evidence="6" type="ORF">ETE64_25695</name>
</gene>
<dbReference type="RefSeq" id="WP_102098341.1">
    <property type="nucleotide sequence ID" value="NZ_CP045694.1"/>
</dbReference>
<proteinExistence type="predicted"/>
<evidence type="ECO:0000256" key="3">
    <source>
        <dbReference type="ARBA" id="ARBA00023172"/>
    </source>
</evidence>
<dbReference type="InterPro" id="IPR006118">
    <property type="entry name" value="Recombinase_CS"/>
</dbReference>
<accession>A0A483K9C2</accession>
<comment type="caution">
    <text evidence="6">The sequence shown here is derived from an EMBL/GenBank/DDBJ whole genome shotgun (WGS) entry which is preliminary data.</text>
</comment>
<dbReference type="SMART" id="SM00857">
    <property type="entry name" value="Resolvase"/>
    <property type="match status" value="1"/>
</dbReference>
<dbReference type="InterPro" id="IPR036162">
    <property type="entry name" value="Resolvase-like_N_sf"/>
</dbReference>
<dbReference type="AlphaFoldDB" id="A0A483K9C2"/>
<evidence type="ECO:0000256" key="1">
    <source>
        <dbReference type="ARBA" id="ARBA00022908"/>
    </source>
</evidence>
<protein>
    <submittedName>
        <fullName evidence="6">Recombinase family protein</fullName>
    </submittedName>
</protein>
<evidence type="ECO:0000256" key="2">
    <source>
        <dbReference type="ARBA" id="ARBA00023125"/>
    </source>
</evidence>
<keyword evidence="3" id="KW-0233">DNA recombination</keyword>
<organism evidence="6">
    <name type="scientific">Klebsiella pneumoniae</name>
    <dbReference type="NCBI Taxonomy" id="573"/>
    <lineage>
        <taxon>Bacteria</taxon>
        <taxon>Pseudomonadati</taxon>
        <taxon>Pseudomonadota</taxon>
        <taxon>Gammaproteobacteria</taxon>
        <taxon>Enterobacterales</taxon>
        <taxon>Enterobacteriaceae</taxon>
        <taxon>Klebsiella/Raoultella group</taxon>
        <taxon>Klebsiella</taxon>
        <taxon>Klebsiella pneumoniae complex</taxon>
    </lineage>
</organism>
<dbReference type="GO" id="GO:0015074">
    <property type="term" value="P:DNA integration"/>
    <property type="evidence" value="ECO:0007669"/>
    <property type="project" value="UniProtKB-KW"/>
</dbReference>
<dbReference type="InterPro" id="IPR050639">
    <property type="entry name" value="SSR_resolvase"/>
</dbReference>
<keyword evidence="1" id="KW-0229">DNA integration</keyword>
<dbReference type="PANTHER" id="PTHR30461:SF2">
    <property type="entry name" value="SERINE RECOMBINASE PINE-RELATED"/>
    <property type="match status" value="1"/>
</dbReference>
<dbReference type="PANTHER" id="PTHR30461">
    <property type="entry name" value="DNA-INVERTASE FROM LAMBDOID PROPHAGE"/>
    <property type="match status" value="1"/>
</dbReference>
<dbReference type="CDD" id="cd03768">
    <property type="entry name" value="SR_ResInv"/>
    <property type="match status" value="1"/>
</dbReference>
<dbReference type="PROSITE" id="PS51736">
    <property type="entry name" value="RECOMBINASES_3"/>
    <property type="match status" value="1"/>
</dbReference>
<dbReference type="GO" id="GO:0000150">
    <property type="term" value="F:DNA strand exchange activity"/>
    <property type="evidence" value="ECO:0007669"/>
    <property type="project" value="InterPro"/>
</dbReference>
<dbReference type="EMBL" id="SDCM01000082">
    <property type="protein sequence ID" value="TCX60291.1"/>
    <property type="molecule type" value="Genomic_DNA"/>
</dbReference>
<dbReference type="Pfam" id="PF00239">
    <property type="entry name" value="Resolvase"/>
    <property type="match status" value="1"/>
</dbReference>
<evidence type="ECO:0000313" key="6">
    <source>
        <dbReference type="EMBL" id="TCX60291.1"/>
    </source>
</evidence>
<name>A0A483K9C2_KLEPN</name>
<sequence length="192" mass="21101">MNIFAYCRVSRSDLSTANQKLAIERSGYKPTHVYEEQVSGSVCAVERPVFAEMISHMGPGDTLVVLKIDRLGRDNMDVQATIKLLMERGITVVSLDLPAKDLTSAEGRMMMQMFAVFAEFERSRIAERTKDGIARARAEGKKLGRPEAVDTTAIVQKAKADGMTQQAASDMLGLGIATVKRHWNKSISPVVV</sequence>
<feature type="active site" description="O-(5'-phospho-DNA)-serine intermediate" evidence="4">
    <location>
        <position position="10"/>
    </location>
</feature>
<dbReference type="GO" id="GO:0003677">
    <property type="term" value="F:DNA binding"/>
    <property type="evidence" value="ECO:0007669"/>
    <property type="project" value="UniProtKB-KW"/>
</dbReference>
<keyword evidence="2" id="KW-0238">DNA-binding</keyword>
<evidence type="ECO:0000256" key="4">
    <source>
        <dbReference type="PIRSR" id="PIRSR606118-50"/>
    </source>
</evidence>